<evidence type="ECO:0000259" key="1">
    <source>
        <dbReference type="Pfam" id="PF01814"/>
    </source>
</evidence>
<keyword evidence="3" id="KW-1185">Reference proteome</keyword>
<protein>
    <recommendedName>
        <fullName evidence="1">Hemerythrin-like domain-containing protein</fullName>
    </recommendedName>
</protein>
<evidence type="ECO:0000313" key="3">
    <source>
        <dbReference type="Proteomes" id="UP000663828"/>
    </source>
</evidence>
<accession>A0A815ZEN8</accession>
<organism evidence="2 3">
    <name type="scientific">Adineta ricciae</name>
    <name type="common">Rotifer</name>
    <dbReference type="NCBI Taxonomy" id="249248"/>
    <lineage>
        <taxon>Eukaryota</taxon>
        <taxon>Metazoa</taxon>
        <taxon>Spiralia</taxon>
        <taxon>Gnathifera</taxon>
        <taxon>Rotifera</taxon>
        <taxon>Eurotatoria</taxon>
        <taxon>Bdelloidea</taxon>
        <taxon>Adinetida</taxon>
        <taxon>Adinetidae</taxon>
        <taxon>Adineta</taxon>
    </lineage>
</organism>
<dbReference type="AlphaFoldDB" id="A0A815ZEN8"/>
<comment type="caution">
    <text evidence="2">The sequence shown here is derived from an EMBL/GenBank/DDBJ whole genome shotgun (WGS) entry which is preliminary data.</text>
</comment>
<dbReference type="Proteomes" id="UP000663828">
    <property type="component" value="Unassembled WGS sequence"/>
</dbReference>
<reference evidence="2" key="1">
    <citation type="submission" date="2021-02" db="EMBL/GenBank/DDBJ databases">
        <authorList>
            <person name="Nowell W R."/>
        </authorList>
    </citation>
    <scope>NUCLEOTIDE SEQUENCE</scope>
</reference>
<dbReference type="PANTHER" id="PTHR35585:SF1">
    <property type="entry name" value="HHE DOMAIN PROTEIN (AFU_ORTHOLOGUE AFUA_4G00730)"/>
    <property type="match status" value="1"/>
</dbReference>
<sequence length="160" mass="19030">MSTISEIIKDAHRKLQKLLENYIMSSGNIDDQQSWSNQFRQDFIRHSTAEELILFPAYEKYIKENNTEMIHQSQHDHREMKKLLFLLDLTTITDPKYRFIFDQLIELFRKHIQREQNQNLPKLEEILTPDQSSSLANDFQRAKYSSNLKVYPTSSVNPPL</sequence>
<dbReference type="Pfam" id="PF01814">
    <property type="entry name" value="Hemerythrin"/>
    <property type="match status" value="1"/>
</dbReference>
<name>A0A815ZEN8_ADIRI</name>
<dbReference type="PANTHER" id="PTHR35585">
    <property type="entry name" value="HHE DOMAIN PROTEIN (AFU_ORTHOLOGUE AFUA_4G00730)"/>
    <property type="match status" value="1"/>
</dbReference>
<dbReference type="Gene3D" id="1.20.120.520">
    <property type="entry name" value="nmb1532 protein domain like"/>
    <property type="match status" value="1"/>
</dbReference>
<dbReference type="EMBL" id="CAJNOR010006022">
    <property type="protein sequence ID" value="CAF1583094.1"/>
    <property type="molecule type" value="Genomic_DNA"/>
</dbReference>
<proteinExistence type="predicted"/>
<feature type="domain" description="Hemerythrin-like" evidence="1">
    <location>
        <begin position="3"/>
        <end position="123"/>
    </location>
</feature>
<dbReference type="InterPro" id="IPR012312">
    <property type="entry name" value="Hemerythrin-like"/>
</dbReference>
<gene>
    <name evidence="2" type="ORF">XAT740_LOCUS45730</name>
</gene>
<evidence type="ECO:0000313" key="2">
    <source>
        <dbReference type="EMBL" id="CAF1583094.1"/>
    </source>
</evidence>